<dbReference type="SMART" id="SM00456">
    <property type="entry name" value="WW"/>
    <property type="match status" value="2"/>
</dbReference>
<dbReference type="InterPro" id="IPR011989">
    <property type="entry name" value="ARM-like"/>
</dbReference>
<comment type="caution">
    <text evidence="12">The sequence shown here is derived from an EMBL/GenBank/DDBJ whole genome shotgun (WGS) entry which is preliminary data.</text>
</comment>
<feature type="repeat" description="ARM" evidence="8">
    <location>
        <begin position="1866"/>
        <end position="1908"/>
    </location>
</feature>
<feature type="repeat" description="ARM" evidence="8">
    <location>
        <begin position="1908"/>
        <end position="1935"/>
    </location>
</feature>
<keyword evidence="13" id="KW-1185">Reference proteome</keyword>
<evidence type="ECO:0000256" key="3">
    <source>
        <dbReference type="ARBA" id="ARBA00022554"/>
    </source>
</evidence>
<name>A0ABQ6M8W3_9STRA</name>
<comment type="similarity">
    <text evidence="2">Belongs to the beta-catenin family.</text>
</comment>
<feature type="non-terminal residue" evidence="12">
    <location>
        <position position="1"/>
    </location>
</feature>
<sequence>PPPPPRALDAETAKRKMEVAVNETKAEVMNLKALLKNWTTASVEIFHELNTFDESMAGFHDNIMARLPDMQKHSNVAAVSSEKAVDAAARIRTKNQVIGAMNFKNKQLEKKNAQLTADLEAANARVEKLEVEMESQIGELIKPLRLDVANAKADLMAEKAARTEDRIELADLWPPGWLMPSVLMKYKTMDVTQKAEKRKIAMELDAERALKEEIRSAVLEAGKWSEQYDDYGQMFYIHADTQQQLWEPPEAMSYQPPPGRDEMGNKLAEKKPKQKAENEENDDSDDDEEEWEQKTDEFGNMYFQNKVTNESSWEAPPGFEVDNTIPPLDPKIAATESARLVINYLKNRKPEVDPETGEEEELVYDLQELEELARGSDNWKYKKPGDDLEDEEDDAAANKKGGSVAGGSSVTGGKELEPPEDLTMDELRALVYDSATSEHEMEKNLRKIRHALSKFSHRLLEKKRQADMEEAEMRAKAAREQTAAEAAAAAALEKDLTDSEYESESDEEKPKAPPPPKPKPKPKSDLDMINDEFKKAEEKKSDPEGEVLKEEPTSPENEIPPPSSPSAEPTVAEKIEALKSSHDEVGGEASVVSAMSIPEDKEAAVALQVEQMLAERAAPLGKIKSGTIQALAMQAIWAGYADSEVKVPPPGVIGDDESTKWGTFAFFATLDESTLDSAATPKGRPTESGGEVPLPETMNAREAKRSYMSQVGADRAAFLSSAQEVADREAFLDMQNTTDRMFSARELKHGEEHGDEAKSHEEYVESALIKNFKQEPGGMSLGLAGKVEQMVDPDPGAKFPDPETDALRIKSQKEEQKEEMLKIMKRDKIELETPWLLEDKGKSKALEQQQQQEQQLTEGDSDSNGEEEKKSASPRQPTDGSVQGSVQLEEGSVRGSLQGSVQGSLQGSVQGSLQQQGSFAGGSVAGSIQGSLQQQGSFAGSYTSLPVQPADPTSVESVASLDAVLMVKEEAIVHDNALRPLLDEADKLRGAVWEDHYAMLKDWNELIEKREVEVKAKSKQIAEMASTIASMEGNLKGLGIASSRPKPPQPPGLLESIAAPRNVDIGDPDNEEDAAAMISEDDLKKLLNDVHKGVYNGKTVVVPGKVTEAQKEQLLKAVQAKNTTMATEHAAQTATYSERLAKFEESEAEIAKNEAGRIEDYNKLRYSLRILNLKAFNMHEEKESYFREIERVKVELDMEVKRGEQLVKMQGRSETVRAKQIMEHFRGPETIAHLQDQLAMAIEQRNRAMSLPESATTLLHRMELEETRTNMLRQLRMTIGRIREQLIEEGRRRKFLYEEEFGAAQQEVKMIREENAQAIERSNSLRVIEALTTLDLDTRQILTEAKVAEATDDKEGIGVTGTDGQEYAEDKEWSTPPVNAAIRELKEVQRCLGAALEARSLARAREARSRESGQKGNVVNLPPHADQWLPAAERTRMLEEIDFIKYFAGLNKGNAEEMLKNERLVVESLKGSIEVLQNKLTASELTRSNDVTTIRFTAEEAFLLLQKSLKDQQEESGGRETRYEEAISELNKEFVVMKTQLQGEIEELNTEIVTLNSMTTVLRYELSEFHVRQDVGQKELANVKDRWRADTDTLKVQLRGERNHTARLELWIAAMHDDVKYYLKEIKLRDDRLNEQKKQSEAAQLALKYERWKQSTAVYCLCCDVDALFLFFVQRIVNLSGSSQHYNDALRANGAMQVLTALCQGPRKDIRRLAARAIGSMGWNGYVEQRLIGWDVTRSWKLWQDFVIPREEEKLKNAGKTFEDKVATGGGGGEGEDEDAEFVPSPSASLRAIIRERRQWALRKARRREGPNEENQLLLGSERSVLRMLLELCRVQEWDVVRYATMALSVAAYHENNNIVMGKTKHCVETVVKLCRNPDEEIQTQAAACIANLAFSNNKNQELIGAAGGVDALVDLLRGPDVDVIEAASAALANLVTLHMGNAVKLAECGGVDVLSHLITSNQIVNLLDFDQISEVQANAAECLANVTRNYGKANAARIHELGIAPLVLMCGSHNVQVLRHSALVLGNIAQDEQQREVVGLRGGVEALLRLCEQEDEAVVANALWALSNLGWDPLNQERIGRYLRDIVKHCSSNFVPVQTNAVACLANCLYFHEKNRERLGAVEGGVDMMVTMCGEEYNGSIQESALRAVVSLTYEDKVAQRLGKEGLIRVLVKRCETGAGFIQKYAAMALLNLSVHDILKISILNEGGVEALAGLQASESKEARETALAVLEELADIKSVDLLAEQKAAFGVGGMLQLMQTDNDLIVKLACESLAEEVWSDNKKQDEVVELGGGEVLMGILAKPDVIPDILNPALWATRNLVHGHTFNKNWFGKLRGVKILLDVCERTFKAGKRALLESGLTALVNLVVDNEGNSRMLLKFGLDTLIDIAESWQEVPGVEEEEGGGEGEEK</sequence>
<dbReference type="InterPro" id="IPR016024">
    <property type="entry name" value="ARM-type_fold"/>
</dbReference>
<evidence type="ECO:0000256" key="5">
    <source>
        <dbReference type="ARBA" id="ARBA00023136"/>
    </source>
</evidence>
<feature type="compositionally biased region" description="Basic and acidic residues" evidence="10">
    <location>
        <begin position="458"/>
        <end position="479"/>
    </location>
</feature>
<dbReference type="PROSITE" id="PS50176">
    <property type="entry name" value="ARM_REPEAT"/>
    <property type="match status" value="3"/>
</dbReference>
<evidence type="ECO:0000256" key="8">
    <source>
        <dbReference type="PROSITE-ProRule" id="PRU00259"/>
    </source>
</evidence>
<evidence type="ECO:0000256" key="7">
    <source>
        <dbReference type="ARBA" id="ARBA00026209"/>
    </source>
</evidence>
<feature type="compositionally biased region" description="Acidic residues" evidence="10">
    <location>
        <begin position="498"/>
        <end position="507"/>
    </location>
</feature>
<dbReference type="SUPFAM" id="SSF51045">
    <property type="entry name" value="WW domain"/>
    <property type="match status" value="1"/>
</dbReference>
<gene>
    <name evidence="12" type="ORF">TeGR_g4603</name>
</gene>
<dbReference type="PANTHER" id="PTHR47249:SF1">
    <property type="entry name" value="VACUOLAR PROTEIN 8"/>
    <property type="match status" value="1"/>
</dbReference>
<feature type="compositionally biased region" description="Low complexity" evidence="10">
    <location>
        <begin position="398"/>
        <end position="413"/>
    </location>
</feature>
<dbReference type="CDD" id="cd00201">
    <property type="entry name" value="WW"/>
    <property type="match status" value="1"/>
</dbReference>
<reference evidence="12 13" key="1">
    <citation type="journal article" date="2023" name="Commun. Biol.">
        <title>Genome analysis of Parmales, the sister group of diatoms, reveals the evolutionary specialization of diatoms from phago-mixotrophs to photoautotrophs.</title>
        <authorList>
            <person name="Ban H."/>
            <person name="Sato S."/>
            <person name="Yoshikawa S."/>
            <person name="Yamada K."/>
            <person name="Nakamura Y."/>
            <person name="Ichinomiya M."/>
            <person name="Sato N."/>
            <person name="Blanc-Mathieu R."/>
            <person name="Endo H."/>
            <person name="Kuwata A."/>
            <person name="Ogata H."/>
        </authorList>
    </citation>
    <scope>NUCLEOTIDE SEQUENCE [LARGE SCALE GENOMIC DNA]</scope>
</reference>
<feature type="repeat" description="ARM" evidence="8">
    <location>
        <begin position="2043"/>
        <end position="2070"/>
    </location>
</feature>
<evidence type="ECO:0000256" key="4">
    <source>
        <dbReference type="ARBA" id="ARBA00022737"/>
    </source>
</evidence>
<feature type="region of interest" description="Disordered" evidence="10">
    <location>
        <begin position="840"/>
        <end position="884"/>
    </location>
</feature>
<dbReference type="Proteomes" id="UP001165060">
    <property type="component" value="Unassembled WGS sequence"/>
</dbReference>
<keyword evidence="6" id="KW-0449">Lipoprotein</keyword>
<dbReference type="PROSITE" id="PS50020">
    <property type="entry name" value="WW_DOMAIN_2"/>
    <property type="match status" value="2"/>
</dbReference>
<dbReference type="Pfam" id="PF00514">
    <property type="entry name" value="Arm"/>
    <property type="match status" value="3"/>
</dbReference>
<feature type="non-terminal residue" evidence="12">
    <location>
        <position position="2412"/>
    </location>
</feature>
<evidence type="ECO:0000256" key="2">
    <source>
        <dbReference type="ARBA" id="ARBA00005462"/>
    </source>
</evidence>
<accession>A0ABQ6M8W3</accession>
<proteinExistence type="inferred from homology"/>
<feature type="compositionally biased region" description="Basic and acidic residues" evidence="10">
    <location>
        <begin position="259"/>
        <end position="278"/>
    </location>
</feature>
<dbReference type="PANTHER" id="PTHR47249">
    <property type="entry name" value="VACUOLAR PROTEIN 8"/>
    <property type="match status" value="1"/>
</dbReference>
<dbReference type="InterPro" id="IPR036020">
    <property type="entry name" value="WW_dom_sf"/>
</dbReference>
<protein>
    <recommendedName>
        <fullName evidence="7">Vacuolar protein 8</fullName>
    </recommendedName>
</protein>
<keyword evidence="3" id="KW-0926">Vacuole</keyword>
<evidence type="ECO:0000256" key="9">
    <source>
        <dbReference type="SAM" id="Coils"/>
    </source>
</evidence>
<comment type="subcellular location">
    <subcellularLocation>
        <location evidence="1">Vacuole membrane</location>
        <topology evidence="1">Lipid-anchor</topology>
    </subcellularLocation>
</comment>
<dbReference type="Gene3D" id="1.25.10.10">
    <property type="entry name" value="Leucine-rich Repeat Variant"/>
    <property type="match status" value="3"/>
</dbReference>
<feature type="coiled-coil region" evidence="9">
    <location>
        <begin position="14"/>
        <end position="41"/>
    </location>
</feature>
<dbReference type="SMART" id="SM00185">
    <property type="entry name" value="ARM"/>
    <property type="match status" value="9"/>
</dbReference>
<feature type="compositionally biased region" description="Basic and acidic residues" evidence="10">
    <location>
        <begin position="805"/>
        <end position="825"/>
    </location>
</feature>
<dbReference type="InterPro" id="IPR000225">
    <property type="entry name" value="Armadillo"/>
</dbReference>
<feature type="region of interest" description="Disordered" evidence="10">
    <location>
        <begin position="791"/>
        <end position="825"/>
    </location>
</feature>
<dbReference type="InterPro" id="IPR001202">
    <property type="entry name" value="WW_dom"/>
</dbReference>
<feature type="compositionally biased region" description="Basic and acidic residues" evidence="10">
    <location>
        <begin position="374"/>
        <end position="386"/>
    </location>
</feature>
<evidence type="ECO:0000256" key="1">
    <source>
        <dbReference type="ARBA" id="ARBA00004592"/>
    </source>
</evidence>
<feature type="domain" description="WW" evidence="11">
    <location>
        <begin position="224"/>
        <end position="251"/>
    </location>
</feature>
<feature type="region of interest" description="Disordered" evidence="10">
    <location>
        <begin position="249"/>
        <end position="293"/>
    </location>
</feature>
<keyword evidence="9" id="KW-0175">Coiled coil</keyword>
<dbReference type="SUPFAM" id="SSF48371">
    <property type="entry name" value="ARM repeat"/>
    <property type="match status" value="2"/>
</dbReference>
<feature type="compositionally biased region" description="Acidic residues" evidence="10">
    <location>
        <begin position="279"/>
        <end position="291"/>
    </location>
</feature>
<evidence type="ECO:0000313" key="12">
    <source>
        <dbReference type="EMBL" id="GMI21892.1"/>
    </source>
</evidence>
<evidence type="ECO:0000256" key="6">
    <source>
        <dbReference type="ARBA" id="ARBA00023288"/>
    </source>
</evidence>
<dbReference type="EMBL" id="BRYB01003861">
    <property type="protein sequence ID" value="GMI21892.1"/>
    <property type="molecule type" value="Genomic_DNA"/>
</dbReference>
<feature type="compositionally biased region" description="Basic and acidic residues" evidence="10">
    <location>
        <begin position="522"/>
        <end position="552"/>
    </location>
</feature>
<feature type="region of interest" description="Disordered" evidence="10">
    <location>
        <begin position="1761"/>
        <end position="1782"/>
    </location>
</feature>
<dbReference type="InterPro" id="IPR045156">
    <property type="entry name" value="Vac8"/>
</dbReference>
<feature type="region of interest" description="Disordered" evidence="10">
    <location>
        <begin position="374"/>
        <end position="424"/>
    </location>
</feature>
<feature type="compositionally biased region" description="Low complexity" evidence="10">
    <location>
        <begin position="480"/>
        <end position="491"/>
    </location>
</feature>
<keyword evidence="5" id="KW-0472">Membrane</keyword>
<organism evidence="12 13">
    <name type="scientific">Tetraparma gracilis</name>
    <dbReference type="NCBI Taxonomy" id="2962635"/>
    <lineage>
        <taxon>Eukaryota</taxon>
        <taxon>Sar</taxon>
        <taxon>Stramenopiles</taxon>
        <taxon>Ochrophyta</taxon>
        <taxon>Bolidophyceae</taxon>
        <taxon>Parmales</taxon>
        <taxon>Triparmaceae</taxon>
        <taxon>Tetraparma</taxon>
    </lineage>
</organism>
<dbReference type="Gene3D" id="2.20.70.10">
    <property type="match status" value="1"/>
</dbReference>
<evidence type="ECO:0000256" key="10">
    <source>
        <dbReference type="SAM" id="MobiDB-lite"/>
    </source>
</evidence>
<evidence type="ECO:0000259" key="11">
    <source>
        <dbReference type="PROSITE" id="PS50020"/>
    </source>
</evidence>
<feature type="compositionally biased region" description="Polar residues" evidence="10">
    <location>
        <begin position="873"/>
        <end position="884"/>
    </location>
</feature>
<evidence type="ECO:0000313" key="13">
    <source>
        <dbReference type="Proteomes" id="UP001165060"/>
    </source>
</evidence>
<feature type="domain" description="WW" evidence="11">
    <location>
        <begin position="285"/>
        <end position="318"/>
    </location>
</feature>
<feature type="region of interest" description="Disordered" evidence="10">
    <location>
        <begin position="456"/>
        <end position="572"/>
    </location>
</feature>
<feature type="coiled-coil region" evidence="9">
    <location>
        <begin position="105"/>
        <end position="139"/>
    </location>
</feature>
<keyword evidence="4" id="KW-0677">Repeat</keyword>